<dbReference type="Proteomes" id="UP000799777">
    <property type="component" value="Unassembled WGS sequence"/>
</dbReference>
<accession>A0A9P4LFG8</accession>
<evidence type="ECO:0000259" key="2">
    <source>
        <dbReference type="Pfam" id="PF08242"/>
    </source>
</evidence>
<dbReference type="CDD" id="cd02440">
    <property type="entry name" value="AdoMet_MTases"/>
    <property type="match status" value="1"/>
</dbReference>
<keyword evidence="1 3" id="KW-0808">Transferase</keyword>
<dbReference type="OrthoDB" id="3790359at2759"/>
<dbReference type="PANTHER" id="PTHR45681">
    <property type="entry name" value="POLYKETIDE SYNTHASE 44-RELATED"/>
    <property type="match status" value="1"/>
</dbReference>
<feature type="domain" description="Methyltransferase type 12" evidence="2">
    <location>
        <begin position="2"/>
        <end position="107"/>
    </location>
</feature>
<dbReference type="InterPro" id="IPR029063">
    <property type="entry name" value="SAM-dependent_MTases_sf"/>
</dbReference>
<dbReference type="AlphaFoldDB" id="A0A9P4LFG8"/>
<dbReference type="EMBL" id="ML978517">
    <property type="protein sequence ID" value="KAF2022592.1"/>
    <property type="molecule type" value="Genomic_DNA"/>
</dbReference>
<dbReference type="PANTHER" id="PTHR45681:SF6">
    <property type="entry name" value="POLYKETIDE SYNTHASE 37"/>
    <property type="match status" value="1"/>
</dbReference>
<dbReference type="Pfam" id="PF08242">
    <property type="entry name" value="Methyltransf_12"/>
    <property type="match status" value="1"/>
</dbReference>
<evidence type="ECO:0000313" key="4">
    <source>
        <dbReference type="Proteomes" id="UP000799777"/>
    </source>
</evidence>
<keyword evidence="4" id="KW-1185">Reference proteome</keyword>
<dbReference type="SUPFAM" id="SSF53335">
    <property type="entry name" value="S-adenosyl-L-methionine-dependent methyltransferases"/>
    <property type="match status" value="1"/>
</dbReference>
<gene>
    <name evidence="3" type="ORF">EK21DRAFT_82952</name>
</gene>
<evidence type="ECO:0000313" key="3">
    <source>
        <dbReference type="EMBL" id="KAF2022592.1"/>
    </source>
</evidence>
<dbReference type="GO" id="GO:0016740">
    <property type="term" value="F:transferase activity"/>
    <property type="evidence" value="ECO:0007669"/>
    <property type="project" value="UniProtKB-KW"/>
</dbReference>
<dbReference type="Gene3D" id="3.40.50.150">
    <property type="entry name" value="Vaccinia Virus protein VP39"/>
    <property type="match status" value="1"/>
</dbReference>
<dbReference type="InterPro" id="IPR013217">
    <property type="entry name" value="Methyltransf_12"/>
</dbReference>
<reference evidence="3" key="1">
    <citation type="journal article" date="2020" name="Stud. Mycol.">
        <title>101 Dothideomycetes genomes: a test case for predicting lifestyles and emergence of pathogens.</title>
        <authorList>
            <person name="Haridas S."/>
            <person name="Albert R."/>
            <person name="Binder M."/>
            <person name="Bloem J."/>
            <person name="Labutti K."/>
            <person name="Salamov A."/>
            <person name="Andreopoulos B."/>
            <person name="Baker S."/>
            <person name="Barry K."/>
            <person name="Bills G."/>
            <person name="Bluhm B."/>
            <person name="Cannon C."/>
            <person name="Castanera R."/>
            <person name="Culley D."/>
            <person name="Daum C."/>
            <person name="Ezra D."/>
            <person name="Gonzalez J."/>
            <person name="Henrissat B."/>
            <person name="Kuo A."/>
            <person name="Liang C."/>
            <person name="Lipzen A."/>
            <person name="Lutzoni F."/>
            <person name="Magnuson J."/>
            <person name="Mondo S."/>
            <person name="Nolan M."/>
            <person name="Ohm R."/>
            <person name="Pangilinan J."/>
            <person name="Park H.-J."/>
            <person name="Ramirez L."/>
            <person name="Alfaro M."/>
            <person name="Sun H."/>
            <person name="Tritt A."/>
            <person name="Yoshinaga Y."/>
            <person name="Zwiers L.-H."/>
            <person name="Turgeon B."/>
            <person name="Goodwin S."/>
            <person name="Spatafora J."/>
            <person name="Crous P."/>
            <person name="Grigoriev I."/>
        </authorList>
    </citation>
    <scope>NUCLEOTIDE SEQUENCE</scope>
    <source>
        <strain evidence="3">CBS 110217</strain>
    </source>
</reference>
<name>A0A9P4LFG8_9PLEO</name>
<protein>
    <submittedName>
        <fullName evidence="3">C-methyl transferase</fullName>
    </submittedName>
</protein>
<dbReference type="InterPro" id="IPR050444">
    <property type="entry name" value="Polyketide_Synthase"/>
</dbReference>
<evidence type="ECO:0000256" key="1">
    <source>
        <dbReference type="ARBA" id="ARBA00022679"/>
    </source>
</evidence>
<comment type="caution">
    <text evidence="3">The sequence shown here is derived from an EMBL/GenBank/DDBJ whole genome shotgun (WGS) entry which is preliminary data.</text>
</comment>
<organism evidence="3 4">
    <name type="scientific">Setomelanomma holmii</name>
    <dbReference type="NCBI Taxonomy" id="210430"/>
    <lineage>
        <taxon>Eukaryota</taxon>
        <taxon>Fungi</taxon>
        <taxon>Dikarya</taxon>
        <taxon>Ascomycota</taxon>
        <taxon>Pezizomycotina</taxon>
        <taxon>Dothideomycetes</taxon>
        <taxon>Pleosporomycetidae</taxon>
        <taxon>Pleosporales</taxon>
        <taxon>Pleosporineae</taxon>
        <taxon>Phaeosphaeriaceae</taxon>
        <taxon>Setomelanomma</taxon>
    </lineage>
</organism>
<proteinExistence type="predicted"/>
<sequence length="129" mass="14065">MLEVGGGTASATLPLLQALSHQGQSLVAQYDFTDLSIAFFPAARERLAQYGHVANYEAFDIAQPPEPQGLEPGSYDVVIACNVVHATPNTASSLENIRQLLRPGGTLILMEITKPELYYQLVFGSLSWW</sequence>